<comment type="caution">
    <text evidence="1">The sequence shown here is derived from an EMBL/GenBank/DDBJ whole genome shotgun (WGS) entry which is preliminary data.</text>
</comment>
<evidence type="ECO:0000313" key="1">
    <source>
        <dbReference type="EMBL" id="MBA8827810.1"/>
    </source>
</evidence>
<proteinExistence type="predicted"/>
<reference evidence="1 2" key="1">
    <citation type="submission" date="2020-07" db="EMBL/GenBank/DDBJ databases">
        <title>Sequencing the genomes of 1000 actinobacteria strains.</title>
        <authorList>
            <person name="Klenk H.-P."/>
        </authorList>
    </citation>
    <scope>NUCLEOTIDE SEQUENCE [LARGE SCALE GENOMIC DNA]</scope>
    <source>
        <strain evidence="1 2">DSM 45975</strain>
    </source>
</reference>
<dbReference type="EMBL" id="JACGWZ010000010">
    <property type="protein sequence ID" value="MBA8827810.1"/>
    <property type="molecule type" value="Genomic_DNA"/>
</dbReference>
<protein>
    <submittedName>
        <fullName evidence="1">Uncharacterized protein</fullName>
    </submittedName>
</protein>
<dbReference type="RefSeq" id="WP_182546969.1">
    <property type="nucleotide sequence ID" value="NZ_JACGWZ010000010.1"/>
</dbReference>
<evidence type="ECO:0000313" key="2">
    <source>
        <dbReference type="Proteomes" id="UP000569329"/>
    </source>
</evidence>
<organism evidence="1 2">
    <name type="scientific">Halosaccharopolyspora lacisalsi</name>
    <dbReference type="NCBI Taxonomy" id="1000566"/>
    <lineage>
        <taxon>Bacteria</taxon>
        <taxon>Bacillati</taxon>
        <taxon>Actinomycetota</taxon>
        <taxon>Actinomycetes</taxon>
        <taxon>Pseudonocardiales</taxon>
        <taxon>Pseudonocardiaceae</taxon>
        <taxon>Halosaccharopolyspora</taxon>
    </lineage>
</organism>
<dbReference type="Proteomes" id="UP000569329">
    <property type="component" value="Unassembled WGS sequence"/>
</dbReference>
<accession>A0A839E442</accession>
<name>A0A839E442_9PSEU</name>
<keyword evidence="2" id="KW-1185">Reference proteome</keyword>
<dbReference type="AlphaFoldDB" id="A0A839E442"/>
<sequence>MGGSDFDHPRSTTTPVLAFPEQVAIDQLATRMPVTTDHEQPALAR</sequence>
<gene>
    <name evidence="1" type="ORF">FHX42_005217</name>
</gene>